<keyword evidence="1" id="KW-0175">Coiled coil</keyword>
<feature type="coiled-coil region" evidence="1">
    <location>
        <begin position="65"/>
        <end position="110"/>
    </location>
</feature>
<accession>A0A8T0PPE6</accession>
<proteinExistence type="predicted"/>
<keyword evidence="3" id="KW-1185">Reference proteome</keyword>
<dbReference type="Proteomes" id="UP000823388">
    <property type="component" value="Chromosome 8K"/>
</dbReference>
<name>A0A8T0PPE6_PANVG</name>
<sequence length="111" mass="12432">MENQLAAEPPEGEEPKSKAEVVADVLERNSKNNQFLQKVGLQAEQRPRICGRDAAAQLEAEKMANAGLRSIISNQSKQLEEVEQARIRDKEEMNKKYANLEAKLELLLGTN</sequence>
<reference evidence="2" key="1">
    <citation type="submission" date="2020-05" db="EMBL/GenBank/DDBJ databases">
        <title>WGS assembly of Panicum virgatum.</title>
        <authorList>
            <person name="Lovell J.T."/>
            <person name="Jenkins J."/>
            <person name="Shu S."/>
            <person name="Juenger T.E."/>
            <person name="Schmutz J."/>
        </authorList>
    </citation>
    <scope>NUCLEOTIDE SEQUENCE</scope>
    <source>
        <strain evidence="2">AP13</strain>
    </source>
</reference>
<dbReference type="AlphaFoldDB" id="A0A8T0PPE6"/>
<dbReference type="EMBL" id="CM029051">
    <property type="protein sequence ID" value="KAG2562798.1"/>
    <property type="molecule type" value="Genomic_DNA"/>
</dbReference>
<protein>
    <submittedName>
        <fullName evidence="2">Uncharacterized protein</fullName>
    </submittedName>
</protein>
<organism evidence="2 3">
    <name type="scientific">Panicum virgatum</name>
    <name type="common">Blackwell switchgrass</name>
    <dbReference type="NCBI Taxonomy" id="38727"/>
    <lineage>
        <taxon>Eukaryota</taxon>
        <taxon>Viridiplantae</taxon>
        <taxon>Streptophyta</taxon>
        <taxon>Embryophyta</taxon>
        <taxon>Tracheophyta</taxon>
        <taxon>Spermatophyta</taxon>
        <taxon>Magnoliopsida</taxon>
        <taxon>Liliopsida</taxon>
        <taxon>Poales</taxon>
        <taxon>Poaceae</taxon>
        <taxon>PACMAD clade</taxon>
        <taxon>Panicoideae</taxon>
        <taxon>Panicodae</taxon>
        <taxon>Paniceae</taxon>
        <taxon>Panicinae</taxon>
        <taxon>Panicum</taxon>
        <taxon>Panicum sect. Hiantes</taxon>
    </lineage>
</organism>
<evidence type="ECO:0000256" key="1">
    <source>
        <dbReference type="SAM" id="Coils"/>
    </source>
</evidence>
<evidence type="ECO:0000313" key="3">
    <source>
        <dbReference type="Proteomes" id="UP000823388"/>
    </source>
</evidence>
<gene>
    <name evidence="2" type="ORF">PVAP13_8KG266458</name>
</gene>
<comment type="caution">
    <text evidence="2">The sequence shown here is derived from an EMBL/GenBank/DDBJ whole genome shotgun (WGS) entry which is preliminary data.</text>
</comment>
<evidence type="ECO:0000313" key="2">
    <source>
        <dbReference type="EMBL" id="KAG2562798.1"/>
    </source>
</evidence>